<proteinExistence type="inferred from homology"/>
<feature type="compositionally biased region" description="Basic and acidic residues" evidence="2">
    <location>
        <begin position="18"/>
        <end position="67"/>
    </location>
</feature>
<feature type="compositionally biased region" description="Low complexity" evidence="2">
    <location>
        <begin position="7"/>
        <end position="16"/>
    </location>
</feature>
<feature type="compositionally biased region" description="Basic and acidic residues" evidence="2">
    <location>
        <begin position="111"/>
        <end position="128"/>
    </location>
</feature>
<comment type="similarity">
    <text evidence="1">Belongs to the LEA type 1 family.</text>
</comment>
<dbReference type="PANTHER" id="PTHR33493:SF2">
    <property type="entry name" value="LATE EMBRYOGENESIS ABUNDANT PROTEIN 46"/>
    <property type="match status" value="1"/>
</dbReference>
<accession>A0ABD3ARU9</accession>
<keyword evidence="4" id="KW-1185">Reference proteome</keyword>
<organism evidence="3 4">
    <name type="scientific">Cinchona calisaya</name>
    <dbReference type="NCBI Taxonomy" id="153742"/>
    <lineage>
        <taxon>Eukaryota</taxon>
        <taxon>Viridiplantae</taxon>
        <taxon>Streptophyta</taxon>
        <taxon>Embryophyta</taxon>
        <taxon>Tracheophyta</taxon>
        <taxon>Spermatophyta</taxon>
        <taxon>Magnoliopsida</taxon>
        <taxon>eudicotyledons</taxon>
        <taxon>Gunneridae</taxon>
        <taxon>Pentapetalae</taxon>
        <taxon>asterids</taxon>
        <taxon>lamiids</taxon>
        <taxon>Gentianales</taxon>
        <taxon>Rubiaceae</taxon>
        <taxon>Cinchonoideae</taxon>
        <taxon>Cinchoneae</taxon>
        <taxon>Cinchona</taxon>
    </lineage>
</organism>
<name>A0ABD3ARU9_9GENT</name>
<evidence type="ECO:0000256" key="2">
    <source>
        <dbReference type="SAM" id="MobiDB-lite"/>
    </source>
</evidence>
<evidence type="ECO:0000313" key="4">
    <source>
        <dbReference type="Proteomes" id="UP001630127"/>
    </source>
</evidence>
<evidence type="ECO:0000256" key="1">
    <source>
        <dbReference type="ARBA" id="ARBA00010975"/>
    </source>
</evidence>
<dbReference type="PANTHER" id="PTHR33493">
    <property type="entry name" value="LATE EMBRYOGENESIS ABUNDANT PROTEIN 6-RELATED"/>
    <property type="match status" value="1"/>
</dbReference>
<dbReference type="Pfam" id="PF03760">
    <property type="entry name" value="LEA_1"/>
    <property type="match status" value="1"/>
</dbReference>
<reference evidence="3 4" key="1">
    <citation type="submission" date="2024-11" db="EMBL/GenBank/DDBJ databases">
        <title>A near-complete genome assembly of Cinchona calisaya.</title>
        <authorList>
            <person name="Lian D.C."/>
            <person name="Zhao X.W."/>
            <person name="Wei L."/>
        </authorList>
    </citation>
    <scope>NUCLEOTIDE SEQUENCE [LARGE SCALE GENOMIC DNA]</scope>
    <source>
        <tissue evidence="3">Nenye</tissue>
    </source>
</reference>
<dbReference type="InterPro" id="IPR005513">
    <property type="entry name" value="LEA_1"/>
</dbReference>
<sequence length="151" mass="16122">MQKAKEAAANVAASAKSGTDKTKATLEEKGEKMTTRDPLKKEMAERKKDERYQEAELEKQDIRDRHAPGSGYTAPREDYPSRGTGTGTGTRGEVGSEYPGGTAAGVLDPDIAVRDRDVEDLDRGRDVDTAGIQEPRVGGGARTGYGAGSTY</sequence>
<feature type="compositionally biased region" description="Gly residues" evidence="2">
    <location>
        <begin position="137"/>
        <end position="151"/>
    </location>
</feature>
<dbReference type="AlphaFoldDB" id="A0ABD3ARU9"/>
<protein>
    <submittedName>
        <fullName evidence="3">Uncharacterized protein</fullName>
    </submittedName>
</protein>
<dbReference type="EMBL" id="JBJUIK010000003">
    <property type="protein sequence ID" value="KAL3533926.1"/>
    <property type="molecule type" value="Genomic_DNA"/>
</dbReference>
<evidence type="ECO:0000313" key="3">
    <source>
        <dbReference type="EMBL" id="KAL3533926.1"/>
    </source>
</evidence>
<comment type="caution">
    <text evidence="3">The sequence shown here is derived from an EMBL/GenBank/DDBJ whole genome shotgun (WGS) entry which is preliminary data.</text>
</comment>
<gene>
    <name evidence="3" type="ORF">ACH5RR_007447</name>
</gene>
<feature type="region of interest" description="Disordered" evidence="2">
    <location>
        <begin position="1"/>
        <end position="151"/>
    </location>
</feature>
<dbReference type="Proteomes" id="UP001630127">
    <property type="component" value="Unassembled WGS sequence"/>
</dbReference>